<dbReference type="GO" id="GO:0005978">
    <property type="term" value="P:glycogen biosynthetic process"/>
    <property type="evidence" value="ECO:0007669"/>
    <property type="project" value="UniProtKB-UniRule"/>
</dbReference>
<comment type="pathway">
    <text evidence="9">Glycan biosynthesis; glycogen biosynthesis.</text>
</comment>
<dbReference type="KEGG" id="prz:GZH47_11335"/>
<dbReference type="InterPro" id="IPR011831">
    <property type="entry name" value="ADP-Glc_PPase"/>
</dbReference>
<evidence type="ECO:0000256" key="2">
    <source>
        <dbReference type="ARBA" id="ARBA00022600"/>
    </source>
</evidence>
<evidence type="ECO:0000256" key="4">
    <source>
        <dbReference type="ARBA" id="ARBA00022695"/>
    </source>
</evidence>
<dbReference type="RefSeq" id="WP_162640184.1">
    <property type="nucleotide sequence ID" value="NZ_CP048286.1"/>
</dbReference>
<dbReference type="InterPro" id="IPR056818">
    <property type="entry name" value="GlmU/GlgC-like_hexapep"/>
</dbReference>
<dbReference type="SUPFAM" id="SSF51161">
    <property type="entry name" value="Trimeric LpxA-like enzymes"/>
    <property type="match status" value="1"/>
</dbReference>
<dbReference type="InterPro" id="IPR005836">
    <property type="entry name" value="ADP_Glu_pyroP_CS"/>
</dbReference>
<comment type="caution">
    <text evidence="9">Lacks conserved residue(s) required for the propagation of feature annotation.</text>
</comment>
<dbReference type="Pfam" id="PF00483">
    <property type="entry name" value="NTP_transferase"/>
    <property type="match status" value="1"/>
</dbReference>
<keyword evidence="7 9" id="KW-0320">Glycogen biosynthesis</keyword>
<keyword evidence="2 9" id="KW-0321">Glycogen metabolism</keyword>
<dbReference type="CDD" id="cd02508">
    <property type="entry name" value="ADP_Glucose_PP"/>
    <property type="match status" value="1"/>
</dbReference>
<protein>
    <recommendedName>
        <fullName evidence="9">Glucose-1-phosphate adenylyltransferase</fullName>
        <ecNumber evidence="9">2.7.7.27</ecNumber>
    </recommendedName>
    <alternativeName>
        <fullName evidence="9">ADP-glucose pyrophosphorylase</fullName>
        <shortName evidence="9">ADPGlc PPase</shortName>
    </alternativeName>
    <alternativeName>
        <fullName evidence="9">ADP-glucose synthase</fullName>
    </alternativeName>
</protein>
<feature type="binding site" evidence="9">
    <location>
        <position position="163"/>
    </location>
    <ligand>
        <name>alpha-D-glucose 1-phosphate</name>
        <dbReference type="ChEBI" id="CHEBI:58601"/>
    </ligand>
</feature>
<dbReference type="PROSITE" id="PS00810">
    <property type="entry name" value="ADP_GLC_PYROPHOSPH_3"/>
    <property type="match status" value="1"/>
</dbReference>
<dbReference type="SUPFAM" id="SSF53448">
    <property type="entry name" value="Nucleotide-diphospho-sugar transferases"/>
    <property type="match status" value="1"/>
</dbReference>
<dbReference type="InterPro" id="IPR023049">
    <property type="entry name" value="GlgC_bac"/>
</dbReference>
<dbReference type="PANTHER" id="PTHR43523">
    <property type="entry name" value="GLUCOSE-1-PHOSPHATE ADENYLYLTRANSFERASE-RELATED"/>
    <property type="match status" value="1"/>
</dbReference>
<feature type="binding site" evidence="9">
    <location>
        <position position="98"/>
    </location>
    <ligand>
        <name>alpha-D-glucose 1-phosphate</name>
        <dbReference type="ChEBI" id="CHEBI:58601"/>
    </ligand>
</feature>
<evidence type="ECO:0000256" key="5">
    <source>
        <dbReference type="ARBA" id="ARBA00022741"/>
    </source>
</evidence>
<comment type="catalytic activity">
    <reaction evidence="9">
        <text>alpha-D-glucose 1-phosphate + ATP + H(+) = ADP-alpha-D-glucose + diphosphate</text>
        <dbReference type="Rhea" id="RHEA:12120"/>
        <dbReference type="ChEBI" id="CHEBI:15378"/>
        <dbReference type="ChEBI" id="CHEBI:30616"/>
        <dbReference type="ChEBI" id="CHEBI:33019"/>
        <dbReference type="ChEBI" id="CHEBI:57498"/>
        <dbReference type="ChEBI" id="CHEBI:58601"/>
        <dbReference type="EC" id="2.7.7.27"/>
    </reaction>
</comment>
<dbReference type="Pfam" id="PF24894">
    <property type="entry name" value="Hexapep_GlmU"/>
    <property type="match status" value="1"/>
</dbReference>
<reference evidence="12 13" key="1">
    <citation type="submission" date="2020-02" db="EMBL/GenBank/DDBJ databases">
        <title>Paenibacillus sp. nov., isolated from rhizosphere soil of tomato.</title>
        <authorList>
            <person name="Weon H.-Y."/>
            <person name="Lee S.A."/>
        </authorList>
    </citation>
    <scope>NUCLEOTIDE SEQUENCE [LARGE SCALE GENOMIC DNA]</scope>
    <source>
        <strain evidence="12 13">14171R-81</strain>
    </source>
</reference>
<keyword evidence="5 9" id="KW-0547">Nucleotide-binding</keyword>
<evidence type="ECO:0000256" key="9">
    <source>
        <dbReference type="HAMAP-Rule" id="MF_00624"/>
    </source>
</evidence>
<dbReference type="UniPathway" id="UPA00164"/>
<dbReference type="Proteomes" id="UP000479114">
    <property type="component" value="Chromosome"/>
</dbReference>
<dbReference type="InterPro" id="IPR005835">
    <property type="entry name" value="NTP_transferase_dom"/>
</dbReference>
<evidence type="ECO:0000256" key="8">
    <source>
        <dbReference type="ARBA" id="ARBA00023277"/>
    </source>
</evidence>
<evidence type="ECO:0000256" key="6">
    <source>
        <dbReference type="ARBA" id="ARBA00022840"/>
    </source>
</evidence>
<dbReference type="InterPro" id="IPR011004">
    <property type="entry name" value="Trimer_LpxA-like_sf"/>
</dbReference>
<dbReference type="GO" id="GO:0008878">
    <property type="term" value="F:glucose-1-phosphate adenylyltransferase activity"/>
    <property type="evidence" value="ECO:0007669"/>
    <property type="project" value="UniProtKB-UniRule"/>
</dbReference>
<accession>A0A6C0NZK9</accession>
<feature type="binding site" evidence="9">
    <location>
        <begin position="178"/>
        <end position="179"/>
    </location>
    <ligand>
        <name>alpha-D-glucose 1-phosphate</name>
        <dbReference type="ChEBI" id="CHEBI:58601"/>
    </ligand>
</feature>
<dbReference type="PANTHER" id="PTHR43523:SF2">
    <property type="entry name" value="GLUCOSE-1-PHOSPHATE ADENYLYLTRANSFERASE"/>
    <property type="match status" value="1"/>
</dbReference>
<dbReference type="AlphaFoldDB" id="A0A6C0NZK9"/>
<keyword evidence="8 9" id="KW-0119">Carbohydrate metabolism</keyword>
<dbReference type="InterPro" id="IPR029044">
    <property type="entry name" value="Nucleotide-diphossugar_trans"/>
</dbReference>
<comment type="function">
    <text evidence="9">Involved in the biosynthesis of ADP-glucose, a building block required for the elongation reactions to produce glycogen. Catalyzes the reaction between ATP and alpha-D-glucose 1-phosphate (G1P) to produce pyrophosphate and ADP-Glc.</text>
</comment>
<name>A0A6C0NZK9_9BACL</name>
<evidence type="ECO:0000259" key="10">
    <source>
        <dbReference type="Pfam" id="PF00483"/>
    </source>
</evidence>
<dbReference type="GO" id="GO:0005524">
    <property type="term" value="F:ATP binding"/>
    <property type="evidence" value="ECO:0007669"/>
    <property type="project" value="UniProtKB-KW"/>
</dbReference>
<feature type="site" description="Could play a key role in the communication between the regulatory and the substrate sites" evidence="9">
    <location>
        <position position="60"/>
    </location>
</feature>
<evidence type="ECO:0000259" key="11">
    <source>
        <dbReference type="Pfam" id="PF24894"/>
    </source>
</evidence>
<keyword evidence="4 9" id="KW-0548">Nucleotidyltransferase</keyword>
<gene>
    <name evidence="9" type="primary">glgC</name>
    <name evidence="12" type="ORF">GZH47_11335</name>
</gene>
<evidence type="ECO:0000256" key="3">
    <source>
        <dbReference type="ARBA" id="ARBA00022679"/>
    </source>
</evidence>
<evidence type="ECO:0000313" key="13">
    <source>
        <dbReference type="Proteomes" id="UP000479114"/>
    </source>
</evidence>
<proteinExistence type="inferred from homology"/>
<keyword evidence="3 9" id="KW-0808">Transferase</keyword>
<dbReference type="HAMAP" id="MF_00624">
    <property type="entry name" value="GlgC"/>
    <property type="match status" value="1"/>
</dbReference>
<dbReference type="Gene3D" id="2.160.10.10">
    <property type="entry name" value="Hexapeptide repeat proteins"/>
    <property type="match status" value="1"/>
</dbReference>
<evidence type="ECO:0000313" key="12">
    <source>
        <dbReference type="EMBL" id="QHW31376.1"/>
    </source>
</evidence>
<keyword evidence="13" id="KW-1185">Reference proteome</keyword>
<comment type="subunit">
    <text evidence="9">Homotetramer.</text>
</comment>
<dbReference type="Gene3D" id="3.90.550.10">
    <property type="entry name" value="Spore Coat Polysaccharide Biosynthesis Protein SpsA, Chain A"/>
    <property type="match status" value="1"/>
</dbReference>
<sequence length="409" mass="44377">MNSNACVAMLLAGGEGRRLSPLTASMAKPAVPFGGSCRIIDYTLSNCINSGIGRIGVLTQYMADSLHAHIGDGSSWRSNGQTADITLLPSSRAGQNGYLGTADAIVQNLDFIDRQSPEHVLILSGDHIYRMDYRQMLQDHIASGAAATIAVKRVPWRDASRFGIMLADERRMIVDFEEKPAKPRSNLASMGIYIFNWPVLREALLEDLRNPASSHDFGKDIIPGMLRNKIAMLAYSFEGYWRDVGTVESLWEAHMDLIDGELDEAEDGHRNPWPILTGQSGQAAQARSCPRADVPSSYVHHDSLIKGDLDRSVVFAGVAVDEGADIRESILMPGARIGRDVRLSRAIVGEGAVIADGAVIGSLNGEVTVIAPGDRVEAHPRFVVKPDRLPHSLFHREAHVPAGIAFGKA</sequence>
<feature type="binding site" evidence="9">
    <location>
        <position position="189"/>
    </location>
    <ligand>
        <name>alpha-D-glucose 1-phosphate</name>
        <dbReference type="ChEBI" id="CHEBI:58601"/>
    </ligand>
</feature>
<evidence type="ECO:0000256" key="7">
    <source>
        <dbReference type="ARBA" id="ARBA00023056"/>
    </source>
</evidence>
<evidence type="ECO:0000256" key="1">
    <source>
        <dbReference type="ARBA" id="ARBA00010443"/>
    </source>
</evidence>
<dbReference type="EMBL" id="CP048286">
    <property type="protein sequence ID" value="QHW31376.1"/>
    <property type="molecule type" value="Genomic_DNA"/>
</dbReference>
<organism evidence="12 13">
    <name type="scientific">Paenibacillus rhizovicinus</name>
    <dbReference type="NCBI Taxonomy" id="2704463"/>
    <lineage>
        <taxon>Bacteria</taxon>
        <taxon>Bacillati</taxon>
        <taxon>Bacillota</taxon>
        <taxon>Bacilli</taxon>
        <taxon>Bacillales</taxon>
        <taxon>Paenibacillaceae</taxon>
        <taxon>Paenibacillus</taxon>
    </lineage>
</organism>
<feature type="domain" description="Nucleotidyl transferase" evidence="10">
    <location>
        <begin position="8"/>
        <end position="258"/>
    </location>
</feature>
<keyword evidence="6 9" id="KW-0067">ATP-binding</keyword>
<dbReference type="EC" id="2.7.7.27" evidence="9"/>
<comment type="similarity">
    <text evidence="1 9">Belongs to the bacterial/plant glucose-1-phosphate adenylyltransferase family.</text>
</comment>
<feature type="domain" description="Glucose-1-phosphate adenylyltransferase/Bifunctional protein GlmU-like C-terminal hexapeptide" evidence="11">
    <location>
        <begin position="291"/>
        <end position="362"/>
    </location>
</feature>